<dbReference type="Proteomes" id="UP001383192">
    <property type="component" value="Unassembled WGS sequence"/>
</dbReference>
<organism evidence="2 3">
    <name type="scientific">Paramarasmius palmivorus</name>
    <dbReference type="NCBI Taxonomy" id="297713"/>
    <lineage>
        <taxon>Eukaryota</taxon>
        <taxon>Fungi</taxon>
        <taxon>Dikarya</taxon>
        <taxon>Basidiomycota</taxon>
        <taxon>Agaricomycotina</taxon>
        <taxon>Agaricomycetes</taxon>
        <taxon>Agaricomycetidae</taxon>
        <taxon>Agaricales</taxon>
        <taxon>Marasmiineae</taxon>
        <taxon>Marasmiaceae</taxon>
        <taxon>Paramarasmius</taxon>
    </lineage>
</organism>
<keyword evidence="3" id="KW-1185">Reference proteome</keyword>
<dbReference type="GO" id="GO:0000307">
    <property type="term" value="C:cyclin-dependent protein kinase holoenzyme complex"/>
    <property type="evidence" value="ECO:0007669"/>
    <property type="project" value="TreeGrafter"/>
</dbReference>
<name>A0AAW0DEV1_9AGAR</name>
<dbReference type="GO" id="GO:0005634">
    <property type="term" value="C:nucleus"/>
    <property type="evidence" value="ECO:0007669"/>
    <property type="project" value="TreeGrafter"/>
</dbReference>
<feature type="compositionally biased region" description="Low complexity" evidence="1">
    <location>
        <begin position="82"/>
        <end position="101"/>
    </location>
</feature>
<dbReference type="Gene3D" id="1.10.472.10">
    <property type="entry name" value="Cyclin-like"/>
    <property type="match status" value="1"/>
</dbReference>
<evidence type="ECO:0000313" key="3">
    <source>
        <dbReference type="Proteomes" id="UP001383192"/>
    </source>
</evidence>
<accession>A0AAW0DEV1</accession>
<feature type="compositionally biased region" description="Acidic residues" evidence="1">
    <location>
        <begin position="497"/>
        <end position="509"/>
    </location>
</feature>
<feature type="compositionally biased region" description="Low complexity" evidence="1">
    <location>
        <begin position="33"/>
        <end position="73"/>
    </location>
</feature>
<feature type="compositionally biased region" description="Polar residues" evidence="1">
    <location>
        <begin position="563"/>
        <end position="575"/>
    </location>
</feature>
<feature type="region of interest" description="Disordered" evidence="1">
    <location>
        <begin position="427"/>
        <end position="632"/>
    </location>
</feature>
<feature type="compositionally biased region" description="Low complexity" evidence="1">
    <location>
        <begin position="351"/>
        <end position="380"/>
    </location>
</feature>
<sequence>MLALAHPYDPSPEVSHRTPSSSSVSRQRHSRKSSSSSTSTSRQPSSSSAPSMVASSSSSSSSRSHTASHQHQSQPPPEPPRRQQQPVSDPSTSSASSDTAVEPSPPPPPIVNGGVFDIHSYPSADLLRLLASLLTQIAAANDKLDSSAASAALAESHSSFTPPSPSIEHGPFWRTLFAASRTALSTPSSTLTFHARNIPTITLEQYLLRILKYCPTTNEVFLSLLVYFDRMSKLCADATGRTFVIDSYNIHRLVIAGVTVASKFFSDVFYTNSRYAKVGGLPLAELNQLELQFLLLNDFRLVIPKDEMQRYAEQLILFSTSSSAPSISAGAVTPSSVAPPSAASLVRPPLAVQTQTHSTPAASTSSLTSASSFASSGSSTVVPNGGTPTNSTTSLQTSYNTAFSSSAQESSESQSSRMHAMGAIDAYGGRIPGASSGTMNKPPGPYSSFPSSTQSSDERGYSSYSHGVNGAVNGTMKTPRRASDASSVFSAYSEASSEADTETETETETDGGWTTDDEPTIRPHGGSVASGDSACGDSVYGGSDGKRGSVSSFDDQDEGAGIANSSSRRQNSGSVTGDESDDEREDGDASMEYDDDRGGAKVDVEMDVERTPDSERVWRRGNIGQSKVWHSG</sequence>
<gene>
    <name evidence="2" type="primary">PCL7</name>
    <name evidence="2" type="ORF">VNI00_004746</name>
</gene>
<evidence type="ECO:0000256" key="1">
    <source>
        <dbReference type="SAM" id="MobiDB-lite"/>
    </source>
</evidence>
<feature type="compositionally biased region" description="Acidic residues" evidence="1">
    <location>
        <begin position="578"/>
        <end position="595"/>
    </location>
</feature>
<dbReference type="GO" id="GO:0016538">
    <property type="term" value="F:cyclin-dependent protein serine/threonine kinase regulator activity"/>
    <property type="evidence" value="ECO:0007669"/>
    <property type="project" value="TreeGrafter"/>
</dbReference>
<feature type="region of interest" description="Disordered" evidence="1">
    <location>
        <begin position="1"/>
        <end position="113"/>
    </location>
</feature>
<dbReference type="GO" id="GO:0019901">
    <property type="term" value="F:protein kinase binding"/>
    <property type="evidence" value="ECO:0007669"/>
    <property type="project" value="InterPro"/>
</dbReference>
<comment type="caution">
    <text evidence="2">The sequence shown here is derived from an EMBL/GenBank/DDBJ whole genome shotgun (WGS) entry which is preliminary data.</text>
</comment>
<reference evidence="2 3" key="1">
    <citation type="submission" date="2024-01" db="EMBL/GenBank/DDBJ databases">
        <title>A draft genome for a cacao thread blight-causing isolate of Paramarasmius palmivorus.</title>
        <authorList>
            <person name="Baruah I.K."/>
            <person name="Bukari Y."/>
            <person name="Amoako-Attah I."/>
            <person name="Meinhardt L.W."/>
            <person name="Bailey B.A."/>
            <person name="Cohen S.P."/>
        </authorList>
    </citation>
    <scope>NUCLEOTIDE SEQUENCE [LARGE SCALE GENOMIC DNA]</scope>
    <source>
        <strain evidence="2 3">GH-12</strain>
    </source>
</reference>
<dbReference type="EMBL" id="JAYKXP010000013">
    <property type="protein sequence ID" value="KAK7051246.1"/>
    <property type="molecule type" value="Genomic_DNA"/>
</dbReference>
<feature type="compositionally biased region" description="Basic and acidic residues" evidence="1">
    <location>
        <begin position="596"/>
        <end position="618"/>
    </location>
</feature>
<evidence type="ECO:0000313" key="2">
    <source>
        <dbReference type="EMBL" id="KAK7051246.1"/>
    </source>
</evidence>
<dbReference type="PANTHER" id="PTHR15615:SF94">
    <property type="entry name" value="PHO85 CYCLIN-6-RELATED"/>
    <property type="match status" value="1"/>
</dbReference>
<protein>
    <submittedName>
        <fullName evidence="2">Cyclin-like protein interacting with PHO85</fullName>
    </submittedName>
</protein>
<feature type="region of interest" description="Disordered" evidence="1">
    <location>
        <begin position="351"/>
        <end position="396"/>
    </location>
</feature>
<dbReference type="PANTHER" id="PTHR15615">
    <property type="match status" value="1"/>
</dbReference>
<dbReference type="CDD" id="cd20558">
    <property type="entry name" value="CYCLIN_ScPCL7-like"/>
    <property type="match status" value="1"/>
</dbReference>
<dbReference type="InterPro" id="IPR013922">
    <property type="entry name" value="Cyclin_PHO80-like"/>
</dbReference>
<proteinExistence type="predicted"/>
<dbReference type="AlphaFoldDB" id="A0AAW0DEV1"/>
<feature type="compositionally biased region" description="Polar residues" evidence="1">
    <location>
        <begin position="386"/>
        <end position="396"/>
    </location>
</feature>
<feature type="compositionally biased region" description="Low complexity" evidence="1">
    <location>
        <begin position="11"/>
        <end position="25"/>
    </location>
</feature>
<dbReference type="Pfam" id="PF08613">
    <property type="entry name" value="Cyclin"/>
    <property type="match status" value="1"/>
</dbReference>